<dbReference type="EMBL" id="BART01021600">
    <property type="protein sequence ID" value="GAH02237.1"/>
    <property type="molecule type" value="Genomic_DNA"/>
</dbReference>
<organism evidence="1">
    <name type="scientific">marine sediment metagenome</name>
    <dbReference type="NCBI Taxonomy" id="412755"/>
    <lineage>
        <taxon>unclassified sequences</taxon>
        <taxon>metagenomes</taxon>
        <taxon>ecological metagenomes</taxon>
    </lineage>
</organism>
<protein>
    <submittedName>
        <fullName evidence="1">Uncharacterized protein</fullName>
    </submittedName>
</protein>
<dbReference type="AlphaFoldDB" id="X1C4F2"/>
<evidence type="ECO:0000313" key="1">
    <source>
        <dbReference type="EMBL" id="GAH02237.1"/>
    </source>
</evidence>
<name>X1C4F2_9ZZZZ</name>
<gene>
    <name evidence="1" type="ORF">S01H4_39793</name>
</gene>
<comment type="caution">
    <text evidence="1">The sequence shown here is derived from an EMBL/GenBank/DDBJ whole genome shotgun (WGS) entry which is preliminary data.</text>
</comment>
<feature type="non-terminal residue" evidence="1">
    <location>
        <position position="1"/>
    </location>
</feature>
<proteinExistence type="predicted"/>
<accession>X1C4F2</accession>
<reference evidence="1" key="1">
    <citation type="journal article" date="2014" name="Front. Microbiol.">
        <title>High frequency of phylogenetically diverse reductive dehalogenase-homologous genes in deep subseafloor sedimentary metagenomes.</title>
        <authorList>
            <person name="Kawai M."/>
            <person name="Futagami T."/>
            <person name="Toyoda A."/>
            <person name="Takaki Y."/>
            <person name="Nishi S."/>
            <person name="Hori S."/>
            <person name="Arai W."/>
            <person name="Tsubouchi T."/>
            <person name="Morono Y."/>
            <person name="Uchiyama I."/>
            <person name="Ito T."/>
            <person name="Fujiyama A."/>
            <person name="Inagaki F."/>
            <person name="Takami H."/>
        </authorList>
    </citation>
    <scope>NUCLEOTIDE SEQUENCE</scope>
    <source>
        <strain evidence="1">Expedition CK06-06</strain>
    </source>
</reference>
<sequence length="120" mass="13932">KTEQEVVSIFRKKKPGERMVSGISGTSFECGIKPGHRIREQGTLQKGTFSITHNPPDKYGHTYYLVVQCARNWSDEEKQHYAVVVVEEHLGLRATLLERVSLYQAIKERIEARERIRIRH</sequence>